<reference evidence="1" key="1">
    <citation type="journal article" date="2015" name="Nature">
        <title>Complex archaea that bridge the gap between prokaryotes and eukaryotes.</title>
        <authorList>
            <person name="Spang A."/>
            <person name="Saw J.H."/>
            <person name="Jorgensen S.L."/>
            <person name="Zaremba-Niedzwiedzka K."/>
            <person name="Martijn J."/>
            <person name="Lind A.E."/>
            <person name="van Eijk R."/>
            <person name="Schleper C."/>
            <person name="Guy L."/>
            <person name="Ettema T.J."/>
        </authorList>
    </citation>
    <scope>NUCLEOTIDE SEQUENCE</scope>
</reference>
<gene>
    <name evidence="1" type="ORF">LCGC14_0409270</name>
</gene>
<proteinExistence type="predicted"/>
<evidence type="ECO:0000313" key="1">
    <source>
        <dbReference type="EMBL" id="KKN72597.1"/>
    </source>
</evidence>
<protein>
    <recommendedName>
        <fullName evidence="2">General secretion pathway protein K</fullName>
    </recommendedName>
</protein>
<accession>A0A0F9TCD3</accession>
<dbReference type="EMBL" id="LAZR01000359">
    <property type="protein sequence ID" value="KKN72597.1"/>
    <property type="molecule type" value="Genomic_DNA"/>
</dbReference>
<comment type="caution">
    <text evidence="1">The sequence shown here is derived from an EMBL/GenBank/DDBJ whole genome shotgun (WGS) entry which is preliminary data.</text>
</comment>
<name>A0A0F9TCD3_9ZZZZ</name>
<sequence>MKRRCRQSGYVLLIVLVVLVIATTALTSIARSCLNRSARASHLQRGLQIRWGAIGCQALVLAEPDRILRAHEKAIGEPTPVMRQTIQLGGLDFHLLLGDEQSKANVNHLTKAGDSAGMVEALQKLQEELPEPLGIELSNTESATPLPARGSTKVRSFDQVFRNSHPAKLLGLDNHADSVAGRVTFWTNGRINFRRAHPDVLKIVLDGVLSHGQVHELLAFREQSPHASVADAIRHLELSRSESRKLSAHLTETSSCHSLWVVVEDETRSWYRLYVKIDTADRSQVFAW</sequence>
<evidence type="ECO:0008006" key="2">
    <source>
        <dbReference type="Google" id="ProtNLM"/>
    </source>
</evidence>
<organism evidence="1">
    <name type="scientific">marine sediment metagenome</name>
    <dbReference type="NCBI Taxonomy" id="412755"/>
    <lineage>
        <taxon>unclassified sequences</taxon>
        <taxon>metagenomes</taxon>
        <taxon>ecological metagenomes</taxon>
    </lineage>
</organism>
<dbReference type="AlphaFoldDB" id="A0A0F9TCD3"/>